<dbReference type="EC" id="3.5.1.41" evidence="12"/>
<sequence>MPTTVLFFLLSACFRGLVKCTPIPEVPTAILPKDTAGLAKFSAMSANIPDIAPRGTLTGDMTNVDYSDSDPDCWWTYSQCVTPKLSGLKPDVSSVPEPHTLGYGFDDGPYCGHNVFYNYLATKKQKATFFYIGSNVQGYPLEAQRAVTDGHEICVHTWSHPYMTATTNEGAFAELWYTLQMIKLATGVTPTCWRPPYGDVDDRIRYIAAQLGLETILWLYDTDDAEEGSNGVTAKTVQANYDSFIAKARSGAFNTTGAIILTHELDNFTTQAAIDNYPTLAGVFDHIVPIAVSQNKTQPYVETNYTMPSFAEYISNTTLPNNSSLSSASSLAHSSSSSSPSSSSTQVAPTGGASALGVSVPAAALALGAVFWL</sequence>
<accession>A0AAD7BGP8</accession>
<evidence type="ECO:0000259" key="16">
    <source>
        <dbReference type="PROSITE" id="PS51677"/>
    </source>
</evidence>
<dbReference type="PROSITE" id="PS51677">
    <property type="entry name" value="NODB"/>
    <property type="match status" value="1"/>
</dbReference>
<feature type="compositionally biased region" description="Low complexity" evidence="14">
    <location>
        <begin position="330"/>
        <end position="345"/>
    </location>
</feature>
<evidence type="ECO:0000313" key="17">
    <source>
        <dbReference type="EMBL" id="KAJ7620665.1"/>
    </source>
</evidence>
<dbReference type="AlphaFoldDB" id="A0AAD7BGP8"/>
<evidence type="ECO:0000256" key="10">
    <source>
        <dbReference type="ARBA" id="ARBA00023316"/>
    </source>
</evidence>
<keyword evidence="15" id="KW-0732">Signal</keyword>
<keyword evidence="11" id="KW-0624">Polysaccharide degradation</keyword>
<evidence type="ECO:0000256" key="4">
    <source>
        <dbReference type="ARBA" id="ARBA00022622"/>
    </source>
</evidence>
<keyword evidence="9" id="KW-0449">Lipoprotein</keyword>
<keyword evidence="10" id="KW-0961">Cell wall biogenesis/degradation</keyword>
<dbReference type="SUPFAM" id="SSF88713">
    <property type="entry name" value="Glycoside hydrolase/deacetylase"/>
    <property type="match status" value="1"/>
</dbReference>
<gene>
    <name evidence="17" type="ORF">B0H17DRAFT_1172887</name>
</gene>
<evidence type="ECO:0000256" key="9">
    <source>
        <dbReference type="ARBA" id="ARBA00023288"/>
    </source>
</evidence>
<evidence type="ECO:0000256" key="3">
    <source>
        <dbReference type="ARBA" id="ARBA00022475"/>
    </source>
</evidence>
<reference evidence="17" key="1">
    <citation type="submission" date="2023-03" db="EMBL/GenBank/DDBJ databases">
        <title>Massive genome expansion in bonnet fungi (Mycena s.s.) driven by repeated elements and novel gene families across ecological guilds.</title>
        <authorList>
            <consortium name="Lawrence Berkeley National Laboratory"/>
            <person name="Harder C.B."/>
            <person name="Miyauchi S."/>
            <person name="Viragh M."/>
            <person name="Kuo A."/>
            <person name="Thoen E."/>
            <person name="Andreopoulos B."/>
            <person name="Lu D."/>
            <person name="Skrede I."/>
            <person name="Drula E."/>
            <person name="Henrissat B."/>
            <person name="Morin E."/>
            <person name="Kohler A."/>
            <person name="Barry K."/>
            <person name="LaButti K."/>
            <person name="Morin E."/>
            <person name="Salamov A."/>
            <person name="Lipzen A."/>
            <person name="Mereny Z."/>
            <person name="Hegedus B."/>
            <person name="Baldrian P."/>
            <person name="Stursova M."/>
            <person name="Weitz H."/>
            <person name="Taylor A."/>
            <person name="Grigoriev I.V."/>
            <person name="Nagy L.G."/>
            <person name="Martin F."/>
            <person name="Kauserud H."/>
        </authorList>
    </citation>
    <scope>NUCLEOTIDE SEQUENCE</scope>
    <source>
        <strain evidence="17">CBHHK067</strain>
    </source>
</reference>
<comment type="cofactor">
    <cofactor evidence="1">
        <name>Co(2+)</name>
        <dbReference type="ChEBI" id="CHEBI:48828"/>
    </cofactor>
</comment>
<keyword evidence="4" id="KW-0336">GPI-anchor</keyword>
<keyword evidence="18" id="KW-1185">Reference proteome</keyword>
<protein>
    <recommendedName>
        <fullName evidence="12">chitin deacetylase</fullName>
        <ecNumber evidence="12">3.5.1.41</ecNumber>
    </recommendedName>
</protein>
<dbReference type="Pfam" id="PF01522">
    <property type="entry name" value="Polysacc_deac_1"/>
    <property type="match status" value="1"/>
</dbReference>
<dbReference type="GO" id="GO:0006032">
    <property type="term" value="P:chitin catabolic process"/>
    <property type="evidence" value="ECO:0007669"/>
    <property type="project" value="UniProtKB-KW"/>
</dbReference>
<evidence type="ECO:0000256" key="15">
    <source>
        <dbReference type="SAM" id="SignalP"/>
    </source>
</evidence>
<dbReference type="InterPro" id="IPR002509">
    <property type="entry name" value="NODB_dom"/>
</dbReference>
<comment type="subcellular location">
    <subcellularLocation>
        <location evidence="2">Cell membrane</location>
        <topology evidence="2">Lipid-anchor</topology>
        <topology evidence="2">GPI-anchor</topology>
    </subcellularLocation>
</comment>
<evidence type="ECO:0000256" key="7">
    <source>
        <dbReference type="ARBA" id="ARBA00023277"/>
    </source>
</evidence>
<dbReference type="GO" id="GO:0098552">
    <property type="term" value="C:side of membrane"/>
    <property type="evidence" value="ECO:0007669"/>
    <property type="project" value="UniProtKB-KW"/>
</dbReference>
<dbReference type="GO" id="GO:0000272">
    <property type="term" value="P:polysaccharide catabolic process"/>
    <property type="evidence" value="ECO:0007669"/>
    <property type="project" value="UniProtKB-KW"/>
</dbReference>
<evidence type="ECO:0000256" key="12">
    <source>
        <dbReference type="ARBA" id="ARBA00024056"/>
    </source>
</evidence>
<dbReference type="GO" id="GO:0004099">
    <property type="term" value="F:chitin deacetylase activity"/>
    <property type="evidence" value="ECO:0007669"/>
    <property type="project" value="UniProtKB-EC"/>
</dbReference>
<evidence type="ECO:0000256" key="1">
    <source>
        <dbReference type="ARBA" id="ARBA00001941"/>
    </source>
</evidence>
<keyword evidence="8" id="KW-0170">Cobalt</keyword>
<comment type="caution">
    <text evidence="17">The sequence shown here is derived from an EMBL/GenBank/DDBJ whole genome shotgun (WGS) entry which is preliminary data.</text>
</comment>
<dbReference type="GO" id="GO:0005886">
    <property type="term" value="C:plasma membrane"/>
    <property type="evidence" value="ECO:0007669"/>
    <property type="project" value="UniProtKB-SubCell"/>
</dbReference>
<feature type="signal peptide" evidence="15">
    <location>
        <begin position="1"/>
        <end position="20"/>
    </location>
</feature>
<feature type="domain" description="NodB homology" evidence="16">
    <location>
        <begin position="99"/>
        <end position="299"/>
    </location>
</feature>
<evidence type="ECO:0000256" key="8">
    <source>
        <dbReference type="ARBA" id="ARBA00023285"/>
    </source>
</evidence>
<dbReference type="PANTHER" id="PTHR10587:SF98">
    <property type="entry name" value="CHITIN DEACETYLASE"/>
    <property type="match status" value="1"/>
</dbReference>
<keyword evidence="7" id="KW-0119">Carbohydrate metabolism</keyword>
<keyword evidence="6" id="KW-0472">Membrane</keyword>
<dbReference type="CDD" id="cd10952">
    <property type="entry name" value="CE4_MrCDA_like"/>
    <property type="match status" value="1"/>
</dbReference>
<dbReference type="InterPro" id="IPR011330">
    <property type="entry name" value="Glyco_hydro/deAcase_b/a-brl"/>
</dbReference>
<dbReference type="GO" id="GO:0071555">
    <property type="term" value="P:cell wall organization"/>
    <property type="evidence" value="ECO:0007669"/>
    <property type="project" value="UniProtKB-KW"/>
</dbReference>
<evidence type="ECO:0000256" key="11">
    <source>
        <dbReference type="ARBA" id="ARBA00023326"/>
    </source>
</evidence>
<dbReference type="EMBL" id="JARKIE010000701">
    <property type="protein sequence ID" value="KAJ7620665.1"/>
    <property type="molecule type" value="Genomic_DNA"/>
</dbReference>
<evidence type="ECO:0000313" key="18">
    <source>
        <dbReference type="Proteomes" id="UP001221757"/>
    </source>
</evidence>
<feature type="region of interest" description="Disordered" evidence="14">
    <location>
        <begin position="330"/>
        <end position="350"/>
    </location>
</feature>
<evidence type="ECO:0000256" key="6">
    <source>
        <dbReference type="ARBA" id="ARBA00023136"/>
    </source>
</evidence>
<keyword evidence="3" id="KW-1003">Cell membrane</keyword>
<name>A0AAD7BGP8_MYCRO</name>
<dbReference type="GO" id="GO:0009272">
    <property type="term" value="P:fungal-type cell wall biogenesis"/>
    <property type="evidence" value="ECO:0007669"/>
    <property type="project" value="UniProtKB-ARBA"/>
</dbReference>
<dbReference type="Proteomes" id="UP001221757">
    <property type="component" value="Unassembled WGS sequence"/>
</dbReference>
<dbReference type="Gene3D" id="3.20.20.370">
    <property type="entry name" value="Glycoside hydrolase/deacetylase"/>
    <property type="match status" value="1"/>
</dbReference>
<comment type="catalytic activity">
    <reaction evidence="13">
        <text>[(1-&gt;4)-N-acetyl-beta-D-glucosaminyl](n) + n H2O = chitosan + n acetate</text>
        <dbReference type="Rhea" id="RHEA:10464"/>
        <dbReference type="Rhea" id="RHEA-COMP:9593"/>
        <dbReference type="Rhea" id="RHEA-COMP:9597"/>
        <dbReference type="ChEBI" id="CHEBI:15377"/>
        <dbReference type="ChEBI" id="CHEBI:17029"/>
        <dbReference type="ChEBI" id="CHEBI:30089"/>
        <dbReference type="ChEBI" id="CHEBI:57704"/>
        <dbReference type="EC" id="3.5.1.41"/>
    </reaction>
    <physiologicalReaction direction="left-to-right" evidence="13">
        <dbReference type="Rhea" id="RHEA:10465"/>
    </physiologicalReaction>
</comment>
<proteinExistence type="predicted"/>
<evidence type="ECO:0000256" key="2">
    <source>
        <dbReference type="ARBA" id="ARBA00004609"/>
    </source>
</evidence>
<keyword evidence="4" id="KW-0325">Glycoprotein</keyword>
<evidence type="ECO:0000256" key="13">
    <source>
        <dbReference type="ARBA" id="ARBA00048494"/>
    </source>
</evidence>
<evidence type="ECO:0000256" key="5">
    <source>
        <dbReference type="ARBA" id="ARBA00023024"/>
    </source>
</evidence>
<organism evidence="17 18">
    <name type="scientific">Mycena rosella</name>
    <name type="common">Pink bonnet</name>
    <name type="synonym">Agaricus rosellus</name>
    <dbReference type="NCBI Taxonomy" id="1033263"/>
    <lineage>
        <taxon>Eukaryota</taxon>
        <taxon>Fungi</taxon>
        <taxon>Dikarya</taxon>
        <taxon>Basidiomycota</taxon>
        <taxon>Agaricomycotina</taxon>
        <taxon>Agaricomycetes</taxon>
        <taxon>Agaricomycetidae</taxon>
        <taxon>Agaricales</taxon>
        <taxon>Marasmiineae</taxon>
        <taxon>Mycenaceae</taxon>
        <taxon>Mycena</taxon>
    </lineage>
</organism>
<keyword evidence="5" id="KW-0146">Chitin degradation</keyword>
<evidence type="ECO:0000256" key="14">
    <source>
        <dbReference type="SAM" id="MobiDB-lite"/>
    </source>
</evidence>
<dbReference type="PANTHER" id="PTHR10587">
    <property type="entry name" value="GLYCOSYL TRANSFERASE-RELATED"/>
    <property type="match status" value="1"/>
</dbReference>
<dbReference type="InterPro" id="IPR050248">
    <property type="entry name" value="Polysacc_deacetylase_ArnD"/>
</dbReference>
<feature type="chain" id="PRO_5042025552" description="chitin deacetylase" evidence="15">
    <location>
        <begin position="21"/>
        <end position="373"/>
    </location>
</feature>